<reference evidence="17 18" key="1">
    <citation type="submission" date="2018-04" db="EMBL/GenBank/DDBJ databases">
        <title>Aerococcus urinae genomes.</title>
        <authorList>
            <person name="Hilt E."/>
            <person name="Gilbert N.M."/>
            <person name="Thomas-White K."/>
            <person name="Putonti C."/>
            <person name="Lewis A.L."/>
            <person name="Visck K.L."/>
            <person name="Wolfe A.J."/>
        </authorList>
    </citation>
    <scope>NUCLEOTIDE SEQUENCE [LARGE SCALE GENOMIC DNA]</scope>
    <source>
        <strain evidence="17 18">UMB7480</strain>
    </source>
</reference>
<evidence type="ECO:0000256" key="5">
    <source>
        <dbReference type="ARBA" id="ARBA00022643"/>
    </source>
</evidence>
<comment type="similarity">
    <text evidence="12">Belongs to the dus family.</text>
</comment>
<dbReference type="PANTHER" id="PTHR45846:SF1">
    <property type="entry name" value="TRNA-DIHYDROURIDINE(47) SYNTHASE [NAD(P)(+)]-LIKE"/>
    <property type="match status" value="1"/>
</dbReference>
<feature type="binding site" evidence="14">
    <location>
        <begin position="226"/>
        <end position="227"/>
    </location>
    <ligand>
        <name>FMN</name>
        <dbReference type="ChEBI" id="CHEBI:58210"/>
    </ligand>
</feature>
<comment type="catalytic activity">
    <reaction evidence="10">
        <text>a 5,6-dihydrouridine in tRNA + NADP(+) = a uridine in tRNA + NADPH + H(+)</text>
        <dbReference type="Rhea" id="RHEA:23624"/>
        <dbReference type="Rhea" id="RHEA-COMP:13339"/>
        <dbReference type="Rhea" id="RHEA-COMP:13887"/>
        <dbReference type="ChEBI" id="CHEBI:15378"/>
        <dbReference type="ChEBI" id="CHEBI:57783"/>
        <dbReference type="ChEBI" id="CHEBI:58349"/>
        <dbReference type="ChEBI" id="CHEBI:65315"/>
        <dbReference type="ChEBI" id="CHEBI:74443"/>
    </reaction>
</comment>
<gene>
    <name evidence="17" type="ORF">DBT54_06755</name>
</gene>
<keyword evidence="8" id="KW-0694">RNA-binding</keyword>
<dbReference type="GO" id="GO:0050660">
    <property type="term" value="F:flavin adenine dinucleotide binding"/>
    <property type="evidence" value="ECO:0007669"/>
    <property type="project" value="InterPro"/>
</dbReference>
<evidence type="ECO:0000256" key="9">
    <source>
        <dbReference type="ARBA" id="ARBA00023002"/>
    </source>
</evidence>
<dbReference type="InterPro" id="IPR001269">
    <property type="entry name" value="DUS_fam"/>
</dbReference>
<feature type="binding site" evidence="14">
    <location>
        <position position="141"/>
    </location>
    <ligand>
        <name>FMN</name>
        <dbReference type="ChEBI" id="CHEBI:58210"/>
    </ligand>
</feature>
<comment type="function">
    <text evidence="2 12">Catalyzes the synthesis of 5,6-dihydrouridine (D), a modified base found in the D-loop of most tRNAs, via the reduction of the C5-C6 double bond in target uridines.</text>
</comment>
<dbReference type="InterPro" id="IPR024036">
    <property type="entry name" value="tRNA-dHydroUridine_Synthase_C"/>
</dbReference>
<evidence type="ECO:0000256" key="15">
    <source>
        <dbReference type="SAM" id="MobiDB-lite"/>
    </source>
</evidence>
<keyword evidence="14" id="KW-0547">Nucleotide-binding</keyword>
<keyword evidence="4 12" id="KW-0285">Flavoprotein</keyword>
<dbReference type="EMBL" id="QMHM01000012">
    <property type="protein sequence ID" value="RAV78583.1"/>
    <property type="molecule type" value="Genomic_DNA"/>
</dbReference>
<evidence type="ECO:0000256" key="12">
    <source>
        <dbReference type="PIRNR" id="PIRNR006621"/>
    </source>
</evidence>
<evidence type="ECO:0000313" key="18">
    <source>
        <dbReference type="Proteomes" id="UP000251923"/>
    </source>
</evidence>
<dbReference type="GO" id="GO:0017150">
    <property type="term" value="F:tRNA dihydrouridine synthase activity"/>
    <property type="evidence" value="ECO:0007669"/>
    <property type="project" value="InterPro"/>
</dbReference>
<evidence type="ECO:0000256" key="1">
    <source>
        <dbReference type="ARBA" id="ARBA00001917"/>
    </source>
</evidence>
<feature type="domain" description="DUS-like FMN-binding" evidence="16">
    <location>
        <begin position="15"/>
        <end position="320"/>
    </location>
</feature>
<feature type="active site" description="Proton donor" evidence="13">
    <location>
        <position position="102"/>
    </location>
</feature>
<evidence type="ECO:0000259" key="16">
    <source>
        <dbReference type="Pfam" id="PF01207"/>
    </source>
</evidence>
<evidence type="ECO:0000256" key="4">
    <source>
        <dbReference type="ARBA" id="ARBA00022630"/>
    </source>
</evidence>
<dbReference type="InterPro" id="IPR004652">
    <property type="entry name" value="DusB-like"/>
</dbReference>
<dbReference type="Pfam" id="PF01207">
    <property type="entry name" value="Dus"/>
    <property type="match status" value="1"/>
</dbReference>
<dbReference type="GO" id="GO:0000049">
    <property type="term" value="F:tRNA binding"/>
    <property type="evidence" value="ECO:0007669"/>
    <property type="project" value="UniProtKB-KW"/>
</dbReference>
<evidence type="ECO:0000256" key="10">
    <source>
        <dbReference type="ARBA" id="ARBA00048205"/>
    </source>
</evidence>
<evidence type="ECO:0000256" key="6">
    <source>
        <dbReference type="ARBA" id="ARBA00022694"/>
    </source>
</evidence>
<evidence type="ECO:0000256" key="2">
    <source>
        <dbReference type="ARBA" id="ARBA00002790"/>
    </source>
</evidence>
<feature type="binding site" evidence="14">
    <location>
        <begin position="17"/>
        <end position="19"/>
    </location>
    <ligand>
        <name>FMN</name>
        <dbReference type="ChEBI" id="CHEBI:58210"/>
    </ligand>
</feature>
<keyword evidence="5 12" id="KW-0288">FMN</keyword>
<dbReference type="GeneID" id="86971012"/>
<keyword evidence="6 12" id="KW-0819">tRNA processing</keyword>
<dbReference type="AlphaFoldDB" id="A0A178HGD9"/>
<dbReference type="Gene3D" id="3.20.20.70">
    <property type="entry name" value="Aldolase class I"/>
    <property type="match status" value="1"/>
</dbReference>
<evidence type="ECO:0000256" key="14">
    <source>
        <dbReference type="PIRSR" id="PIRSR006621-2"/>
    </source>
</evidence>
<name>A0A178HGD9_9LACT</name>
<dbReference type="Gene3D" id="1.10.1200.80">
    <property type="entry name" value="Putative flavin oxidoreducatase, domain 2"/>
    <property type="match status" value="1"/>
</dbReference>
<organism evidence="17 18">
    <name type="scientific">Aerococcus urinae</name>
    <dbReference type="NCBI Taxonomy" id="1376"/>
    <lineage>
        <taxon>Bacteria</taxon>
        <taxon>Bacillati</taxon>
        <taxon>Bacillota</taxon>
        <taxon>Bacilli</taxon>
        <taxon>Lactobacillales</taxon>
        <taxon>Aerococcaceae</taxon>
        <taxon>Aerococcus</taxon>
    </lineage>
</organism>
<dbReference type="InterPro" id="IPR035587">
    <property type="entry name" value="DUS-like_FMN-bd"/>
</dbReference>
<feature type="region of interest" description="Disordered" evidence="15">
    <location>
        <begin position="323"/>
        <end position="349"/>
    </location>
</feature>
<feature type="binding site" evidence="14">
    <location>
        <position position="171"/>
    </location>
    <ligand>
        <name>FMN</name>
        <dbReference type="ChEBI" id="CHEBI:58210"/>
    </ligand>
</feature>
<comment type="cofactor">
    <cofactor evidence="1 12 14">
        <name>FMN</name>
        <dbReference type="ChEBI" id="CHEBI:58210"/>
    </cofactor>
</comment>
<evidence type="ECO:0000256" key="3">
    <source>
        <dbReference type="ARBA" id="ARBA00022555"/>
    </source>
</evidence>
<keyword evidence="9 12" id="KW-0560">Oxidoreductase</keyword>
<keyword evidence="3" id="KW-0820">tRNA-binding</keyword>
<dbReference type="PIRSF" id="PIRSF006621">
    <property type="entry name" value="Dus"/>
    <property type="match status" value="1"/>
</dbReference>
<dbReference type="Proteomes" id="UP000251923">
    <property type="component" value="Unassembled WGS sequence"/>
</dbReference>
<dbReference type="EC" id="1.3.1.-" evidence="12"/>
<dbReference type="InterPro" id="IPR018517">
    <property type="entry name" value="tRNA_hU_synthase_CS"/>
</dbReference>
<sequence length="349" mass="38551">MIKIGNIEITNPIAVAPMAGVSNAAFRTIVKAQGAGLVVCEMISDQGIHFRNKKTLSMLHIEDEEWPLSVQIFGGQADSLAEAAQFIEANTKAAIIDINMGCPVNKVVKTDAGSKALLDPNEVYKRVKTVADAVSIPVTVKMRTGWDDDHILAVENALAAQEAGAKMIAMHGRTREQMYTGKANWDIIKQVSQKLSVPFYGNGDIRTPEEAKYALDNYGVDGVMVGRGCLGNPWVIHRMVHYVETGELLPEKTGLERIEACKDHLTRLVDLKGESVGVREFRSMVAYYLKGIPRSAKVKVACTQADSYQEVVDLLNDFAKATKEREKAPKRKRLSREERLAQREAAKNR</sequence>
<evidence type="ECO:0000313" key="17">
    <source>
        <dbReference type="EMBL" id="RAV78583.1"/>
    </source>
</evidence>
<evidence type="ECO:0000256" key="11">
    <source>
        <dbReference type="ARBA" id="ARBA00048802"/>
    </source>
</evidence>
<comment type="caution">
    <text evidence="17">The sequence shown here is derived from an EMBL/GenBank/DDBJ whole genome shotgun (WGS) entry which is preliminary data.</text>
</comment>
<dbReference type="CDD" id="cd02801">
    <property type="entry name" value="DUS_like_FMN"/>
    <property type="match status" value="1"/>
</dbReference>
<dbReference type="InterPro" id="IPR013785">
    <property type="entry name" value="Aldolase_TIM"/>
</dbReference>
<protein>
    <recommendedName>
        <fullName evidence="12">tRNA-dihydrouridine synthase</fullName>
        <ecNumber evidence="12">1.3.1.-</ecNumber>
    </recommendedName>
</protein>
<dbReference type="RefSeq" id="WP_064292879.1">
    <property type="nucleotide sequence ID" value="NZ_JASODG010000008.1"/>
</dbReference>
<dbReference type="PROSITE" id="PS01136">
    <property type="entry name" value="UPF0034"/>
    <property type="match status" value="1"/>
</dbReference>
<proteinExistence type="inferred from homology"/>
<comment type="catalytic activity">
    <reaction evidence="11">
        <text>a 5,6-dihydrouridine in tRNA + NAD(+) = a uridine in tRNA + NADH + H(+)</text>
        <dbReference type="Rhea" id="RHEA:54452"/>
        <dbReference type="Rhea" id="RHEA-COMP:13339"/>
        <dbReference type="Rhea" id="RHEA-COMP:13887"/>
        <dbReference type="ChEBI" id="CHEBI:15378"/>
        <dbReference type="ChEBI" id="CHEBI:57540"/>
        <dbReference type="ChEBI" id="CHEBI:57945"/>
        <dbReference type="ChEBI" id="CHEBI:65315"/>
        <dbReference type="ChEBI" id="CHEBI:74443"/>
    </reaction>
</comment>
<feature type="compositionally biased region" description="Basic and acidic residues" evidence="15">
    <location>
        <begin position="335"/>
        <end position="349"/>
    </location>
</feature>
<feature type="binding site" evidence="14">
    <location>
        <position position="71"/>
    </location>
    <ligand>
        <name>FMN</name>
        <dbReference type="ChEBI" id="CHEBI:58210"/>
    </ligand>
</feature>
<dbReference type="SUPFAM" id="SSF51395">
    <property type="entry name" value="FMN-linked oxidoreductases"/>
    <property type="match status" value="1"/>
</dbReference>
<dbReference type="NCBIfam" id="TIGR00737">
    <property type="entry name" value="nifR3_yhdG"/>
    <property type="match status" value="1"/>
</dbReference>
<evidence type="ECO:0000256" key="13">
    <source>
        <dbReference type="PIRSR" id="PIRSR006621-1"/>
    </source>
</evidence>
<accession>A0A178HGD9</accession>
<dbReference type="PANTHER" id="PTHR45846">
    <property type="entry name" value="TRNA-DIHYDROURIDINE(47) SYNTHASE [NAD(P)(+)]-LIKE"/>
    <property type="match status" value="1"/>
</dbReference>
<keyword evidence="7" id="KW-0521">NADP</keyword>
<evidence type="ECO:0000256" key="7">
    <source>
        <dbReference type="ARBA" id="ARBA00022857"/>
    </source>
</evidence>
<evidence type="ECO:0000256" key="8">
    <source>
        <dbReference type="ARBA" id="ARBA00022884"/>
    </source>
</evidence>